<protein>
    <recommendedName>
        <fullName evidence="5">Zn(2)-C6 fungal-type domain-containing protein</fullName>
    </recommendedName>
</protein>
<evidence type="ECO:0000256" key="3">
    <source>
        <dbReference type="ARBA" id="ARBA00023163"/>
    </source>
</evidence>
<dbReference type="PANTHER" id="PTHR37534:SF44">
    <property type="entry name" value="ZN(II)2CYS6 TRANSCRIPTION FACTOR (EUROFUNG)"/>
    <property type="match status" value="1"/>
</dbReference>
<dbReference type="Gene3D" id="4.10.240.10">
    <property type="entry name" value="Zn(2)-C6 fungal-type DNA-binding domain"/>
    <property type="match status" value="1"/>
</dbReference>
<dbReference type="InterPro" id="IPR001138">
    <property type="entry name" value="Zn2Cys6_DnaBD"/>
</dbReference>
<organism evidence="6 7">
    <name type="scientific">Aspergillus calidoustus</name>
    <dbReference type="NCBI Taxonomy" id="454130"/>
    <lineage>
        <taxon>Eukaryota</taxon>
        <taxon>Fungi</taxon>
        <taxon>Dikarya</taxon>
        <taxon>Ascomycota</taxon>
        <taxon>Pezizomycotina</taxon>
        <taxon>Eurotiomycetes</taxon>
        <taxon>Eurotiomycetidae</taxon>
        <taxon>Eurotiales</taxon>
        <taxon>Aspergillaceae</taxon>
        <taxon>Aspergillus</taxon>
        <taxon>Aspergillus subgen. Nidulantes</taxon>
    </lineage>
</organism>
<name>A0A0U5G7L8_ASPCI</name>
<keyword evidence="3" id="KW-0804">Transcription</keyword>
<dbReference type="CDD" id="cd00067">
    <property type="entry name" value="GAL4"/>
    <property type="match status" value="1"/>
</dbReference>
<dbReference type="GO" id="GO:0000981">
    <property type="term" value="F:DNA-binding transcription factor activity, RNA polymerase II-specific"/>
    <property type="evidence" value="ECO:0007669"/>
    <property type="project" value="InterPro"/>
</dbReference>
<dbReference type="Pfam" id="PF00172">
    <property type="entry name" value="Zn_clus"/>
    <property type="match status" value="1"/>
</dbReference>
<reference evidence="7" key="1">
    <citation type="journal article" date="2016" name="Genome Announc.">
        <title>Draft genome sequences of fungus Aspergillus calidoustus.</title>
        <authorList>
            <person name="Horn F."/>
            <person name="Linde J."/>
            <person name="Mattern D.J."/>
            <person name="Walther G."/>
            <person name="Guthke R."/>
            <person name="Scherlach K."/>
            <person name="Martin K."/>
            <person name="Brakhage A.A."/>
            <person name="Petzke L."/>
            <person name="Valiante V."/>
        </authorList>
    </citation>
    <scope>NUCLEOTIDE SEQUENCE [LARGE SCALE GENOMIC DNA]</scope>
    <source>
        <strain evidence="7">SF006504</strain>
    </source>
</reference>
<keyword evidence="1" id="KW-0805">Transcription regulation</keyword>
<dbReference type="InterPro" id="IPR036864">
    <property type="entry name" value="Zn2-C6_fun-type_DNA-bd_sf"/>
</dbReference>
<keyword evidence="7" id="KW-1185">Reference proteome</keyword>
<keyword evidence="2" id="KW-0238">DNA-binding</keyword>
<dbReference type="GO" id="GO:0005634">
    <property type="term" value="C:nucleus"/>
    <property type="evidence" value="ECO:0007669"/>
    <property type="project" value="TreeGrafter"/>
</dbReference>
<dbReference type="PANTHER" id="PTHR37534">
    <property type="entry name" value="TRANSCRIPTIONAL ACTIVATOR PROTEIN UGA3"/>
    <property type="match status" value="1"/>
</dbReference>
<evidence type="ECO:0000256" key="4">
    <source>
        <dbReference type="ARBA" id="ARBA00023242"/>
    </source>
</evidence>
<evidence type="ECO:0000259" key="5">
    <source>
        <dbReference type="PROSITE" id="PS50048"/>
    </source>
</evidence>
<dbReference type="GO" id="GO:0000976">
    <property type="term" value="F:transcription cis-regulatory region binding"/>
    <property type="evidence" value="ECO:0007669"/>
    <property type="project" value="TreeGrafter"/>
</dbReference>
<dbReference type="GO" id="GO:0045944">
    <property type="term" value="P:positive regulation of transcription by RNA polymerase II"/>
    <property type="evidence" value="ECO:0007669"/>
    <property type="project" value="TreeGrafter"/>
</dbReference>
<dbReference type="EMBL" id="CDMC01000009">
    <property type="protein sequence ID" value="CEL07207.1"/>
    <property type="molecule type" value="Genomic_DNA"/>
</dbReference>
<proteinExistence type="predicted"/>
<dbReference type="SMART" id="SM00066">
    <property type="entry name" value="GAL4"/>
    <property type="match status" value="1"/>
</dbReference>
<feature type="domain" description="Zn(2)-C6 fungal-type" evidence="5">
    <location>
        <begin position="34"/>
        <end position="62"/>
    </location>
</feature>
<dbReference type="Proteomes" id="UP000054771">
    <property type="component" value="Unassembled WGS sequence"/>
</dbReference>
<keyword evidence="4" id="KW-0539">Nucleus</keyword>
<dbReference type="PROSITE" id="PS00463">
    <property type="entry name" value="ZN2_CY6_FUNGAL_1"/>
    <property type="match status" value="1"/>
</dbReference>
<sequence>MYLSFPKYLQHLISSVNPPASPSPIMKPTRTHKSCWTCKSRRRKCDRGHPTCLSCSQRGIVCEGYGVRLRWGSGVASRGIFAGLDVPVKEIDVGGIEFGDGRTGVGVREWRRGRKRDLDRERDRAALAQQQQQREKMETVASGSNTTEVETDCESRRVSLGSDASLDERLFDEFCCSGINILCGKANDPDCIFRNSLPTLCRQSEALYRICLALQVSVSPCRSDRFFEYFDTALKHFRSELNRTGTAQLADGTFTAGLLLCTIGMIRGAPWTMHLQGLYNVLLTNGLTSLRWQPTPVRAHLLEVLGIMDLPMLTIGRQRPAFGVWKQYCRERIDPDGIEVVSGLPKTMLDVFSCIDEGTVAEEDFRNWPGARGSLVECQLWEAYRAAGMLTIRYPGLLLASWAQPQRCKNQQPSGIHLPSTAILVSRILSNIDAICRFSAGEEGQKSLVLNATQYPVLVAGLQTEIVNGDSDLKRVITTCLSINTRRIESNRCLLGMIEEWWRLDGTGEVASSSIHNIAESRGVELGLF</sequence>
<gene>
    <name evidence="6" type="ORF">ASPCAL10370</name>
</gene>
<dbReference type="STRING" id="454130.A0A0U5G7L8"/>
<evidence type="ECO:0000256" key="2">
    <source>
        <dbReference type="ARBA" id="ARBA00023125"/>
    </source>
</evidence>
<dbReference type="AlphaFoldDB" id="A0A0U5G7L8"/>
<dbReference type="OrthoDB" id="3251668at2759"/>
<dbReference type="PROSITE" id="PS50048">
    <property type="entry name" value="ZN2_CY6_FUNGAL_2"/>
    <property type="match status" value="1"/>
</dbReference>
<dbReference type="SUPFAM" id="SSF57701">
    <property type="entry name" value="Zn2/Cys6 DNA-binding domain"/>
    <property type="match status" value="1"/>
</dbReference>
<evidence type="ECO:0000256" key="1">
    <source>
        <dbReference type="ARBA" id="ARBA00023015"/>
    </source>
</evidence>
<accession>A0A0U5G7L8</accession>
<evidence type="ECO:0000313" key="6">
    <source>
        <dbReference type="EMBL" id="CEL07207.1"/>
    </source>
</evidence>
<dbReference type="GO" id="GO:0008270">
    <property type="term" value="F:zinc ion binding"/>
    <property type="evidence" value="ECO:0007669"/>
    <property type="project" value="InterPro"/>
</dbReference>
<evidence type="ECO:0000313" key="7">
    <source>
        <dbReference type="Proteomes" id="UP000054771"/>
    </source>
</evidence>
<dbReference type="OMA" id="FEEPRNQ"/>